<dbReference type="CDD" id="cd02855">
    <property type="entry name" value="E_set_GBE_prok_N"/>
    <property type="match status" value="1"/>
</dbReference>
<dbReference type="GO" id="GO:0004553">
    <property type="term" value="F:hydrolase activity, hydrolyzing O-glycosyl compounds"/>
    <property type="evidence" value="ECO:0007669"/>
    <property type="project" value="InterPro"/>
</dbReference>
<evidence type="ECO:0000256" key="6">
    <source>
        <dbReference type="ARBA" id="ARBA00022676"/>
    </source>
</evidence>
<dbReference type="InterPro" id="IPR037439">
    <property type="entry name" value="Branching_enzy"/>
</dbReference>
<dbReference type="InterPro" id="IPR006047">
    <property type="entry name" value="GH13_cat_dom"/>
</dbReference>
<dbReference type="EC" id="2.4.1.18" evidence="4 10"/>
<gene>
    <name evidence="13" type="primary">glgB</name>
    <name evidence="13" type="ORF">HF295_03810</name>
</gene>
<evidence type="ECO:0000256" key="9">
    <source>
        <dbReference type="ARBA" id="ARBA00023277"/>
    </source>
</evidence>
<dbReference type="Gene3D" id="2.60.40.1180">
    <property type="entry name" value="Golgi alpha-mannosidase II"/>
    <property type="match status" value="1"/>
</dbReference>
<comment type="pathway">
    <text evidence="2">Glycan biosynthesis; glycogen biosynthesis.</text>
</comment>
<evidence type="ECO:0000259" key="12">
    <source>
        <dbReference type="SMART" id="SM00642"/>
    </source>
</evidence>
<evidence type="ECO:0000256" key="3">
    <source>
        <dbReference type="ARBA" id="ARBA00009000"/>
    </source>
</evidence>
<feature type="active site" description="Nucleophile" evidence="11">
    <location>
        <position position="308"/>
    </location>
</feature>
<dbReference type="InterPro" id="IPR013783">
    <property type="entry name" value="Ig-like_fold"/>
</dbReference>
<dbReference type="KEGG" id="tbk:HF295_03810"/>
<evidence type="ECO:0000313" key="13">
    <source>
        <dbReference type="EMBL" id="QLY40029.1"/>
    </source>
</evidence>
<dbReference type="GO" id="GO:0003844">
    <property type="term" value="F:1,4-alpha-glucan branching enzyme activity"/>
    <property type="evidence" value="ECO:0007669"/>
    <property type="project" value="UniProtKB-UniRule"/>
</dbReference>
<dbReference type="PANTHER" id="PTHR43651">
    <property type="entry name" value="1,4-ALPHA-GLUCAN-BRANCHING ENZYME"/>
    <property type="match status" value="1"/>
</dbReference>
<evidence type="ECO:0000256" key="8">
    <source>
        <dbReference type="ARBA" id="ARBA00023056"/>
    </source>
</evidence>
<dbReference type="Pfam" id="PF02922">
    <property type="entry name" value="CBM_48"/>
    <property type="match status" value="1"/>
</dbReference>
<dbReference type="UniPathway" id="UPA00164"/>
<dbReference type="GO" id="GO:0005978">
    <property type="term" value="P:glycogen biosynthetic process"/>
    <property type="evidence" value="ECO:0007669"/>
    <property type="project" value="UniProtKB-UniRule"/>
</dbReference>
<keyword evidence="7 13" id="KW-0808">Transferase</keyword>
<dbReference type="PIRSF" id="PIRSF000463">
    <property type="entry name" value="GlgB"/>
    <property type="match status" value="1"/>
</dbReference>
<dbReference type="InterPro" id="IPR044143">
    <property type="entry name" value="GlgB_N_E_set_prok"/>
</dbReference>
<dbReference type="SMART" id="SM00642">
    <property type="entry name" value="Aamy"/>
    <property type="match status" value="1"/>
</dbReference>
<evidence type="ECO:0000256" key="7">
    <source>
        <dbReference type="ARBA" id="ARBA00022679"/>
    </source>
</evidence>
<dbReference type="InterPro" id="IPR006407">
    <property type="entry name" value="GlgB"/>
</dbReference>
<dbReference type="InterPro" id="IPR006048">
    <property type="entry name" value="A-amylase/branching_C"/>
</dbReference>
<sequence length="618" mass="72424">MNMNSEIMYLFDNGQLLQAYKHFGAHIVKDKNQKILGVEFTVYAPNARIASIVGDFNSWDSRTHIMNKIDDAGVFSLYIEGLSEWEKYKYCFVTYQNETIFKSDPYAFFSDFRPETSSKVYDIEGYTWNDSKYMKNRKKRNSFKEPMVIYEMHLGSWMRKPDFTFNKYNDLVDLLIPYLLDHGFTHVEMMPLAEHPLDESWGYQATGYYSATSRFGVPKDLFYLIDRLHQAGIGVILDWVPSHISKDAHGLYKFDGSYLYEYSDDSIRENEVWGTINLDLGKGTTRSFLLSNARFWMDYFHIDGFRIDAVSNILHYLGDPSRGTNMGALDFLKTLSNTVKAYDSSVLLFAEDSSTFPKLTAPVHDGGVGFDYKWNMGWMNDTLKYFEKDPIYRKYHHHYINFAMVYHHSERFVLALSHDEVVHGKHSLVEKMPGDYWQKFANYRLLVGLQVTHPGKKLMFMGEEFGHMHEWRDTSQLDWHLFQYPMHQKANLFFKDMVKVYHENPCFYELDYQSNGFKWVDSNNAEQSIFSFLRYDSKGDFCLVVLNMTPMVYHDYRIGIPKKGVYQEIINSDLDKYEGSNTYNGLDPVSQDFAHHGFEQSIQIVIAPLAIQVFKLRK</sequence>
<keyword evidence="6 13" id="KW-0328">Glycosyltransferase</keyword>
<evidence type="ECO:0000313" key="14">
    <source>
        <dbReference type="Proteomes" id="UP000512167"/>
    </source>
</evidence>
<dbReference type="AlphaFoldDB" id="A0A7L6N636"/>
<dbReference type="Pfam" id="PF02806">
    <property type="entry name" value="Alpha-amylase_C"/>
    <property type="match status" value="1"/>
</dbReference>
<keyword evidence="14" id="KW-1185">Reference proteome</keyword>
<evidence type="ECO:0000256" key="4">
    <source>
        <dbReference type="ARBA" id="ARBA00012541"/>
    </source>
</evidence>
<dbReference type="NCBIfam" id="TIGR01515">
    <property type="entry name" value="branching_enzym"/>
    <property type="match status" value="1"/>
</dbReference>
<dbReference type="NCBIfam" id="NF003811">
    <property type="entry name" value="PRK05402.1"/>
    <property type="match status" value="1"/>
</dbReference>
<name>A0A7L6N636_9MOLU</name>
<dbReference type="RefSeq" id="WP_312032525.1">
    <property type="nucleotide sequence ID" value="NZ_CP051151.1"/>
</dbReference>
<dbReference type="GO" id="GO:0005829">
    <property type="term" value="C:cytosol"/>
    <property type="evidence" value="ECO:0007669"/>
    <property type="project" value="TreeGrafter"/>
</dbReference>
<keyword evidence="8" id="KW-0320">Glycogen biosynthesis</keyword>
<protein>
    <recommendedName>
        <fullName evidence="4 10">1,4-alpha-glucan branching enzyme</fullName>
        <ecNumber evidence="4 10">2.4.1.18</ecNumber>
    </recommendedName>
</protein>
<evidence type="ECO:0000256" key="2">
    <source>
        <dbReference type="ARBA" id="ARBA00004964"/>
    </source>
</evidence>
<feature type="domain" description="Glycosyl hydrolase family 13 catalytic" evidence="12">
    <location>
        <begin position="151"/>
        <end position="501"/>
    </location>
</feature>
<keyword evidence="9" id="KW-0119">Carbohydrate metabolism</keyword>
<comment type="catalytic activity">
    <reaction evidence="1">
        <text>Transfers a segment of a (1-&gt;4)-alpha-D-glucan chain to a primary hydroxy group in a similar glucan chain.</text>
        <dbReference type="EC" id="2.4.1.18"/>
    </reaction>
</comment>
<keyword evidence="5" id="KW-0321">Glycogen metabolism</keyword>
<dbReference type="InterPro" id="IPR013780">
    <property type="entry name" value="Glyco_hydro_b"/>
</dbReference>
<comment type="similarity">
    <text evidence="3">Belongs to the glycosyl hydrolase 13 family. GlgB subfamily.</text>
</comment>
<evidence type="ECO:0000256" key="10">
    <source>
        <dbReference type="NCBIfam" id="TIGR01515"/>
    </source>
</evidence>
<dbReference type="Pfam" id="PF00128">
    <property type="entry name" value="Alpha-amylase"/>
    <property type="match status" value="1"/>
</dbReference>
<dbReference type="NCBIfam" id="NF008967">
    <property type="entry name" value="PRK12313.1"/>
    <property type="match status" value="1"/>
</dbReference>
<proteinExistence type="inferred from homology"/>
<dbReference type="EMBL" id="CP051151">
    <property type="protein sequence ID" value="QLY40029.1"/>
    <property type="molecule type" value="Genomic_DNA"/>
</dbReference>
<dbReference type="FunFam" id="2.60.40.1180:FF:000002">
    <property type="entry name" value="1,4-alpha-glucan branching enzyme GlgB"/>
    <property type="match status" value="1"/>
</dbReference>
<dbReference type="SUPFAM" id="SSF81296">
    <property type="entry name" value="E set domains"/>
    <property type="match status" value="1"/>
</dbReference>
<accession>A0A7L6N636</accession>
<feature type="active site" description="Proton donor" evidence="11">
    <location>
        <position position="351"/>
    </location>
</feature>
<dbReference type="SUPFAM" id="SSF51445">
    <property type="entry name" value="(Trans)glycosidases"/>
    <property type="match status" value="1"/>
</dbReference>
<dbReference type="InterPro" id="IPR017853">
    <property type="entry name" value="GH"/>
</dbReference>
<dbReference type="SUPFAM" id="SSF51011">
    <property type="entry name" value="Glycosyl hydrolase domain"/>
    <property type="match status" value="1"/>
</dbReference>
<dbReference type="PANTHER" id="PTHR43651:SF3">
    <property type="entry name" value="1,4-ALPHA-GLUCAN-BRANCHING ENZYME"/>
    <property type="match status" value="1"/>
</dbReference>
<dbReference type="GO" id="GO:0043169">
    <property type="term" value="F:cation binding"/>
    <property type="evidence" value="ECO:0007669"/>
    <property type="project" value="InterPro"/>
</dbReference>
<dbReference type="InterPro" id="IPR004193">
    <property type="entry name" value="Glyco_hydro_13_N"/>
</dbReference>
<evidence type="ECO:0000256" key="11">
    <source>
        <dbReference type="PIRSR" id="PIRSR000463-1"/>
    </source>
</evidence>
<evidence type="ECO:0000256" key="1">
    <source>
        <dbReference type="ARBA" id="ARBA00000826"/>
    </source>
</evidence>
<reference evidence="13 14" key="1">
    <citation type="submission" date="2020-04" db="EMBL/GenBank/DDBJ databases">
        <authorList>
            <person name="Zheng R.K."/>
            <person name="Sun C.M."/>
        </authorList>
    </citation>
    <scope>NUCLEOTIDE SEQUENCE [LARGE SCALE GENOMIC DNA]</scope>
    <source>
        <strain evidence="14">zrk29</strain>
    </source>
</reference>
<evidence type="ECO:0000256" key="5">
    <source>
        <dbReference type="ARBA" id="ARBA00022600"/>
    </source>
</evidence>
<dbReference type="InterPro" id="IPR014756">
    <property type="entry name" value="Ig_E-set"/>
</dbReference>
<dbReference type="Gene3D" id="2.60.40.10">
    <property type="entry name" value="Immunoglobulins"/>
    <property type="match status" value="1"/>
</dbReference>
<dbReference type="Gene3D" id="3.20.20.80">
    <property type="entry name" value="Glycosidases"/>
    <property type="match status" value="1"/>
</dbReference>
<dbReference type="Proteomes" id="UP000512167">
    <property type="component" value="Chromosome"/>
</dbReference>
<organism evidence="13 14">
    <name type="scientific">Hujiaoplasma nucleasis</name>
    <dbReference type="NCBI Taxonomy" id="2725268"/>
    <lineage>
        <taxon>Bacteria</taxon>
        <taxon>Bacillati</taxon>
        <taxon>Mycoplasmatota</taxon>
        <taxon>Mollicutes</taxon>
        <taxon>Candidatus Izemoplasmatales</taxon>
        <taxon>Hujiaoplasmataceae</taxon>
        <taxon>Hujiaoplasma</taxon>
    </lineage>
</organism>
<dbReference type="CDD" id="cd11322">
    <property type="entry name" value="AmyAc_Glg_BE"/>
    <property type="match status" value="1"/>
</dbReference>